<keyword evidence="9 15" id="KW-0378">Hydrolase</keyword>
<dbReference type="PANTHER" id="PTHR40457:SF1">
    <property type="entry name" value="PHOSPHOLIPASE A1"/>
    <property type="match status" value="1"/>
</dbReference>
<dbReference type="Pfam" id="PF02253">
    <property type="entry name" value="PLA1"/>
    <property type="match status" value="1"/>
</dbReference>
<keyword evidence="10 15" id="KW-0106">Calcium</keyword>
<dbReference type="RefSeq" id="WP_286662166.1">
    <property type="nucleotide sequence ID" value="NZ_JASZYV010000005.1"/>
</dbReference>
<keyword evidence="8 15" id="KW-0732">Signal</keyword>
<keyword evidence="14 15" id="KW-0998">Cell outer membrane</keyword>
<keyword evidence="13" id="KW-0472">Membrane</keyword>
<keyword evidence="12 15" id="KW-0443">Lipid metabolism</keyword>
<proteinExistence type="inferred from homology"/>
<evidence type="ECO:0000256" key="10">
    <source>
        <dbReference type="ARBA" id="ARBA00022837"/>
    </source>
</evidence>
<evidence type="ECO:0000256" key="2">
    <source>
        <dbReference type="ARBA" id="ARBA00001604"/>
    </source>
</evidence>
<dbReference type="InterPro" id="IPR036541">
    <property type="entry name" value="PLipase_A1_sf"/>
</dbReference>
<evidence type="ECO:0000256" key="9">
    <source>
        <dbReference type="ARBA" id="ARBA00022801"/>
    </source>
</evidence>
<dbReference type="PANTHER" id="PTHR40457">
    <property type="entry name" value="PHOSPHOLIPASE A1"/>
    <property type="match status" value="1"/>
</dbReference>
<evidence type="ECO:0000256" key="5">
    <source>
        <dbReference type="ARBA" id="ARBA00022452"/>
    </source>
</evidence>
<keyword evidence="6" id="KW-0812">Transmembrane</keyword>
<evidence type="ECO:0000256" key="14">
    <source>
        <dbReference type="ARBA" id="ARBA00023237"/>
    </source>
</evidence>
<comment type="cofactor">
    <cofactor evidence="15">
        <name>Ca(2+)</name>
        <dbReference type="ChEBI" id="CHEBI:29108"/>
    </cofactor>
    <text evidence="15">Binds 1 Ca(2+) ion per monomer. In the dimeric form the Ca(2+) is bound by different amino acids with binding of each Ca(2+) shared with ligands coming from each monomer. The Ca(2+) ion may have a role in catalysis.</text>
</comment>
<dbReference type="EC" id="3.1.1.4" evidence="15"/>
<comment type="similarity">
    <text evidence="3 15">Belongs to the phospholipase A1 family.</text>
</comment>
<dbReference type="EC" id="3.1.1.32" evidence="15"/>
<evidence type="ECO:0000256" key="1">
    <source>
        <dbReference type="ARBA" id="ARBA00000111"/>
    </source>
</evidence>
<evidence type="ECO:0000256" key="8">
    <source>
        <dbReference type="ARBA" id="ARBA00022729"/>
    </source>
</evidence>
<dbReference type="InterPro" id="IPR003187">
    <property type="entry name" value="PLipase_A1"/>
</dbReference>
<evidence type="ECO:0000256" key="13">
    <source>
        <dbReference type="ARBA" id="ARBA00023136"/>
    </source>
</evidence>
<gene>
    <name evidence="17" type="ORF">QTH91_21395</name>
</gene>
<dbReference type="PRINTS" id="PR01486">
    <property type="entry name" value="PHPHLIPASEA1"/>
</dbReference>
<evidence type="ECO:0000313" key="18">
    <source>
        <dbReference type="Proteomes" id="UP001174908"/>
    </source>
</evidence>
<evidence type="ECO:0000313" key="17">
    <source>
        <dbReference type="EMBL" id="MDM0047061.1"/>
    </source>
</evidence>
<accession>A0ABT7NGL2</accession>
<feature type="signal peptide" evidence="15">
    <location>
        <begin position="1"/>
        <end position="36"/>
    </location>
</feature>
<name>A0ABT7NGL2_9BURK</name>
<evidence type="ECO:0000256" key="15">
    <source>
        <dbReference type="RuleBase" id="RU366027"/>
    </source>
</evidence>
<evidence type="ECO:0000256" key="11">
    <source>
        <dbReference type="ARBA" id="ARBA00022963"/>
    </source>
</evidence>
<keyword evidence="11 15" id="KW-0442">Lipid degradation</keyword>
<feature type="compositionally biased region" description="Low complexity" evidence="16">
    <location>
        <begin position="95"/>
        <end position="108"/>
    </location>
</feature>
<comment type="catalytic activity">
    <reaction evidence="1 15">
        <text>a 1,2-diacyl-sn-glycero-3-phosphocholine + H2O = a 2-acyl-sn-glycero-3-phosphocholine + a fatty acid + H(+)</text>
        <dbReference type="Rhea" id="RHEA:18689"/>
        <dbReference type="ChEBI" id="CHEBI:15377"/>
        <dbReference type="ChEBI" id="CHEBI:15378"/>
        <dbReference type="ChEBI" id="CHEBI:28868"/>
        <dbReference type="ChEBI" id="CHEBI:57643"/>
        <dbReference type="ChEBI" id="CHEBI:57875"/>
        <dbReference type="EC" id="3.1.1.32"/>
    </reaction>
</comment>
<evidence type="ECO:0000256" key="6">
    <source>
        <dbReference type="ARBA" id="ARBA00022692"/>
    </source>
</evidence>
<dbReference type="Proteomes" id="UP001174908">
    <property type="component" value="Unassembled WGS sequence"/>
</dbReference>
<evidence type="ECO:0000256" key="7">
    <source>
        <dbReference type="ARBA" id="ARBA00022723"/>
    </source>
</evidence>
<evidence type="ECO:0000256" key="3">
    <source>
        <dbReference type="ARBA" id="ARBA00010525"/>
    </source>
</evidence>
<sequence length="408" mass="44795">MSKSNPEPTSRAIDMPRFATLSTLARVVLPSLGALAGAGAWAQSAAPAALPQADSQLTWQQCQAIAGNDKARLACFDRWSQQQSLPAAAVPPAPAALTGAPASADAAPTEPPVDSSVPVTRVVEAPSGRGCRNREYSTLSRFWELEPDSSCGIFGLRGYKPTDLTVALSPEKPQAPTSPAPNHNGTQQDYQNAEMQINLSLRSKLAQGLLTRNDPARQDSLWFGYTQQSNWQLFNNDLSRPFRNTDYQPEMMYVYPTDVHLPGGWRWRYAGVGLVHQSNGQSEPLSRSWNRYYLMGGIELGNSFAVTARVWKRISESATDDDNPDITDYLGHGEISGWWYPDSRNAFGLTLGGFGTASQKLEYTRVIGDPGSSDLRFLVQLFNGYGNTLLDYNRNRTVLNIGLRLVDF</sequence>
<reference evidence="17" key="1">
    <citation type="submission" date="2023-06" db="EMBL/GenBank/DDBJ databases">
        <authorList>
            <person name="Jiang Y."/>
            <person name="Liu Q."/>
        </authorList>
    </citation>
    <scope>NUCLEOTIDE SEQUENCE</scope>
    <source>
        <strain evidence="17">CGMCC 1.12089</strain>
    </source>
</reference>
<evidence type="ECO:0000256" key="12">
    <source>
        <dbReference type="ARBA" id="ARBA00023098"/>
    </source>
</evidence>
<protein>
    <recommendedName>
        <fullName evidence="15">Phospholipase A1</fullName>
        <ecNumber evidence="15">3.1.1.32</ecNumber>
        <ecNumber evidence="15">3.1.1.4</ecNumber>
    </recommendedName>
    <alternativeName>
        <fullName evidence="15">Phosphatidylcholine 1-acylhydrolase</fullName>
    </alternativeName>
</protein>
<keyword evidence="7 15" id="KW-0479">Metal-binding</keyword>
<comment type="subcellular location">
    <subcellularLocation>
        <location evidence="15">Cell outer membrane</location>
        <topology evidence="15">Multi-pass membrane protein</topology>
    </subcellularLocation>
    <text evidence="15">One of the very few enzymes located there.</text>
</comment>
<dbReference type="Gene3D" id="2.40.230.10">
    <property type="entry name" value="Phospholipase A1"/>
    <property type="match status" value="1"/>
</dbReference>
<comment type="subunit">
    <text evidence="4 15">Homodimer; dimerization is reversible, and the dimeric form is the active one.</text>
</comment>
<feature type="region of interest" description="Disordered" evidence="16">
    <location>
        <begin position="86"/>
        <end position="117"/>
    </location>
</feature>
<organism evidence="17 18">
    <name type="scientific">Variovorax dokdonensis</name>
    <dbReference type="NCBI Taxonomy" id="344883"/>
    <lineage>
        <taxon>Bacteria</taxon>
        <taxon>Pseudomonadati</taxon>
        <taxon>Pseudomonadota</taxon>
        <taxon>Betaproteobacteria</taxon>
        <taxon>Burkholderiales</taxon>
        <taxon>Comamonadaceae</taxon>
        <taxon>Variovorax</taxon>
    </lineage>
</organism>
<dbReference type="SUPFAM" id="SSF56931">
    <property type="entry name" value="Outer membrane phospholipase A (OMPLA)"/>
    <property type="match status" value="1"/>
</dbReference>
<dbReference type="EMBL" id="JASZYV010000005">
    <property type="protein sequence ID" value="MDM0047061.1"/>
    <property type="molecule type" value="Genomic_DNA"/>
</dbReference>
<keyword evidence="18" id="KW-1185">Reference proteome</keyword>
<feature type="chain" id="PRO_5044969071" description="Phospholipase A1" evidence="15">
    <location>
        <begin position="37"/>
        <end position="408"/>
    </location>
</feature>
<keyword evidence="5" id="KW-1134">Transmembrane beta strand</keyword>
<comment type="caution">
    <text evidence="17">The sequence shown here is derived from an EMBL/GenBank/DDBJ whole genome shotgun (WGS) entry which is preliminary data.</text>
</comment>
<comment type="catalytic activity">
    <reaction evidence="2 15">
        <text>a 1,2-diacyl-sn-glycero-3-phosphocholine + H2O = a 1-acyl-sn-glycero-3-phosphocholine + a fatty acid + H(+)</text>
        <dbReference type="Rhea" id="RHEA:15801"/>
        <dbReference type="ChEBI" id="CHEBI:15377"/>
        <dbReference type="ChEBI" id="CHEBI:15378"/>
        <dbReference type="ChEBI" id="CHEBI:28868"/>
        <dbReference type="ChEBI" id="CHEBI:57643"/>
        <dbReference type="ChEBI" id="CHEBI:58168"/>
        <dbReference type="EC" id="3.1.1.4"/>
    </reaction>
</comment>
<evidence type="ECO:0000256" key="16">
    <source>
        <dbReference type="SAM" id="MobiDB-lite"/>
    </source>
</evidence>
<evidence type="ECO:0000256" key="4">
    <source>
        <dbReference type="ARBA" id="ARBA00011702"/>
    </source>
</evidence>
<comment type="function">
    <text evidence="15">Hydrolysis of phosphatidylcholine with phospholipase A2 (EC 3.1.1.4) and phospholipase A1 (EC 3.1.1.32) activities.</text>
</comment>